<dbReference type="AlphaFoldDB" id="E4YXG6"/>
<accession>E4YXG6</accession>
<evidence type="ECO:0000313" key="1">
    <source>
        <dbReference type="EMBL" id="CBY40149.1"/>
    </source>
</evidence>
<organism evidence="1">
    <name type="scientific">Oikopleura dioica</name>
    <name type="common">Tunicate</name>
    <dbReference type="NCBI Taxonomy" id="34765"/>
    <lineage>
        <taxon>Eukaryota</taxon>
        <taxon>Metazoa</taxon>
        <taxon>Chordata</taxon>
        <taxon>Tunicata</taxon>
        <taxon>Appendicularia</taxon>
        <taxon>Copelata</taxon>
        <taxon>Oikopleuridae</taxon>
        <taxon>Oikopleura</taxon>
    </lineage>
</organism>
<gene>
    <name evidence="1" type="ORF">GSOID_T00022126001</name>
</gene>
<proteinExistence type="predicted"/>
<protein>
    <submittedName>
        <fullName evidence="1">Uncharacterized protein</fullName>
    </submittedName>
</protein>
<sequence length="91" mass="10571">IQYFQEDFAYGTAIWESLSLEDEVSTPFGGDYKKSFMLRPGEVKILSERFGNESVEHKTWSVCKNKRMSVTGWIREGEISLTRIENQRKSS</sequence>
<dbReference type="EMBL" id="FN655798">
    <property type="protein sequence ID" value="CBY40149.1"/>
    <property type="molecule type" value="Genomic_DNA"/>
</dbReference>
<name>E4YXG6_OIKDI</name>
<dbReference type="Proteomes" id="UP000011014">
    <property type="component" value="Unassembled WGS sequence"/>
</dbReference>
<reference evidence="1" key="1">
    <citation type="journal article" date="2010" name="Science">
        <title>Plasticity of animal genome architecture unmasked by rapid evolution of a pelagic tunicate.</title>
        <authorList>
            <person name="Denoeud F."/>
            <person name="Henriet S."/>
            <person name="Mungpakdee S."/>
            <person name="Aury J.M."/>
            <person name="Da Silva C."/>
            <person name="Brinkmann H."/>
            <person name="Mikhaleva J."/>
            <person name="Olsen L.C."/>
            <person name="Jubin C."/>
            <person name="Canestro C."/>
            <person name="Bouquet J.M."/>
            <person name="Danks G."/>
            <person name="Poulain J."/>
            <person name="Campsteijn C."/>
            <person name="Adamski M."/>
            <person name="Cross I."/>
            <person name="Yadetie F."/>
            <person name="Muffato M."/>
            <person name="Louis A."/>
            <person name="Butcher S."/>
            <person name="Tsagkogeorga G."/>
            <person name="Konrad A."/>
            <person name="Singh S."/>
            <person name="Jensen M.F."/>
            <person name="Cong E.H."/>
            <person name="Eikeseth-Otteraa H."/>
            <person name="Noel B."/>
            <person name="Anthouard V."/>
            <person name="Porcel B.M."/>
            <person name="Kachouri-Lafond R."/>
            <person name="Nishino A."/>
            <person name="Ugolini M."/>
            <person name="Chourrout P."/>
            <person name="Nishida H."/>
            <person name="Aasland R."/>
            <person name="Huzurbazar S."/>
            <person name="Westhof E."/>
            <person name="Delsuc F."/>
            <person name="Lehrach H."/>
            <person name="Reinhardt R."/>
            <person name="Weissenbach J."/>
            <person name="Roy S.W."/>
            <person name="Artiguenave F."/>
            <person name="Postlethwait J.H."/>
            <person name="Manak J.R."/>
            <person name="Thompson E.M."/>
            <person name="Jaillon O."/>
            <person name="Du Pasquier L."/>
            <person name="Boudinot P."/>
            <person name="Liberles D.A."/>
            <person name="Volff J.N."/>
            <person name="Philippe H."/>
            <person name="Lenhard B."/>
            <person name="Roest Crollius H."/>
            <person name="Wincker P."/>
            <person name="Chourrout D."/>
        </authorList>
    </citation>
    <scope>NUCLEOTIDE SEQUENCE [LARGE SCALE GENOMIC DNA]</scope>
</reference>
<feature type="non-terminal residue" evidence="1">
    <location>
        <position position="1"/>
    </location>
</feature>